<dbReference type="PANTHER" id="PTHR43401">
    <property type="entry name" value="L-THREONINE 3-DEHYDROGENASE"/>
    <property type="match status" value="1"/>
</dbReference>
<protein>
    <recommendedName>
        <fullName evidence="2">Alcohol dehydrogenase-like N-terminal domain-containing protein</fullName>
    </recommendedName>
</protein>
<dbReference type="Pfam" id="PF08240">
    <property type="entry name" value="ADH_N"/>
    <property type="match status" value="1"/>
</dbReference>
<dbReference type="InterPro" id="IPR013154">
    <property type="entry name" value="ADH-like_N"/>
</dbReference>
<keyword evidence="4" id="KW-1185">Reference proteome</keyword>
<name>A0A0B2VT87_TOXCA</name>
<organism evidence="3 4">
    <name type="scientific">Toxocara canis</name>
    <name type="common">Canine roundworm</name>
    <dbReference type="NCBI Taxonomy" id="6265"/>
    <lineage>
        <taxon>Eukaryota</taxon>
        <taxon>Metazoa</taxon>
        <taxon>Ecdysozoa</taxon>
        <taxon>Nematoda</taxon>
        <taxon>Chromadorea</taxon>
        <taxon>Rhabditida</taxon>
        <taxon>Spirurina</taxon>
        <taxon>Ascaridomorpha</taxon>
        <taxon>Ascaridoidea</taxon>
        <taxon>Toxocaridae</taxon>
        <taxon>Toxocara</taxon>
    </lineage>
</organism>
<dbReference type="PANTHER" id="PTHR43401:SF2">
    <property type="entry name" value="L-THREONINE 3-DEHYDROGENASE"/>
    <property type="match status" value="1"/>
</dbReference>
<dbReference type="Proteomes" id="UP000031036">
    <property type="component" value="Unassembled WGS sequence"/>
</dbReference>
<evidence type="ECO:0000259" key="2">
    <source>
        <dbReference type="Pfam" id="PF08240"/>
    </source>
</evidence>
<evidence type="ECO:0000256" key="1">
    <source>
        <dbReference type="ARBA" id="ARBA00023002"/>
    </source>
</evidence>
<dbReference type="InterPro" id="IPR050129">
    <property type="entry name" value="Zn_alcohol_dh"/>
</dbReference>
<comment type="caution">
    <text evidence="3">The sequence shown here is derived from an EMBL/GenBank/DDBJ whole genome shotgun (WGS) entry which is preliminary data.</text>
</comment>
<dbReference type="STRING" id="6265.A0A0B2VT87"/>
<gene>
    <name evidence="3" type="ORF">Tcan_07561</name>
</gene>
<accession>A0A0B2VT87</accession>
<dbReference type="EMBL" id="JPKZ01000892">
    <property type="protein sequence ID" value="KHN84903.1"/>
    <property type="molecule type" value="Genomic_DNA"/>
</dbReference>
<dbReference type="OrthoDB" id="5847397at2759"/>
<dbReference type="SUPFAM" id="SSF50129">
    <property type="entry name" value="GroES-like"/>
    <property type="match status" value="1"/>
</dbReference>
<evidence type="ECO:0000313" key="4">
    <source>
        <dbReference type="Proteomes" id="UP000031036"/>
    </source>
</evidence>
<sequence>MSGGVKNRRISLGSPKDLKEVHFFEEESIPDVPAKGARVKVCYAGVCLTDREVTNTKQARITNGIKDTSLFPGYEVSGVVEAFGDETNAAEFDLKIGDKIMVADGREERLCLAERNGADFVVHWDDSGKSADRCPASSKGRLAVW</sequence>
<feature type="domain" description="Alcohol dehydrogenase-like N-terminal" evidence="2">
    <location>
        <begin position="36"/>
        <end position="117"/>
    </location>
</feature>
<evidence type="ECO:0000313" key="3">
    <source>
        <dbReference type="EMBL" id="KHN84903.1"/>
    </source>
</evidence>
<keyword evidence="1" id="KW-0560">Oxidoreductase</keyword>
<reference evidence="3 4" key="1">
    <citation type="submission" date="2014-11" db="EMBL/GenBank/DDBJ databases">
        <title>Genetic blueprint of the zoonotic pathogen Toxocara canis.</title>
        <authorList>
            <person name="Zhu X.-Q."/>
            <person name="Korhonen P.K."/>
            <person name="Cai H."/>
            <person name="Young N.D."/>
            <person name="Nejsum P."/>
            <person name="von Samson-Himmelstjerna G."/>
            <person name="Boag P.R."/>
            <person name="Tan P."/>
            <person name="Li Q."/>
            <person name="Min J."/>
            <person name="Yang Y."/>
            <person name="Wang X."/>
            <person name="Fang X."/>
            <person name="Hall R.S."/>
            <person name="Hofmann A."/>
            <person name="Sternberg P.W."/>
            <person name="Jex A.R."/>
            <person name="Gasser R.B."/>
        </authorList>
    </citation>
    <scope>NUCLEOTIDE SEQUENCE [LARGE SCALE GENOMIC DNA]</scope>
    <source>
        <strain evidence="3">PN_DK_2014</strain>
    </source>
</reference>
<dbReference type="AlphaFoldDB" id="A0A0B2VT87"/>
<dbReference type="Gene3D" id="3.90.180.10">
    <property type="entry name" value="Medium-chain alcohol dehydrogenases, catalytic domain"/>
    <property type="match status" value="1"/>
</dbReference>
<dbReference type="InterPro" id="IPR011032">
    <property type="entry name" value="GroES-like_sf"/>
</dbReference>
<proteinExistence type="predicted"/>
<dbReference type="GO" id="GO:0016491">
    <property type="term" value="F:oxidoreductase activity"/>
    <property type="evidence" value="ECO:0007669"/>
    <property type="project" value="UniProtKB-KW"/>
</dbReference>